<dbReference type="KEGG" id="ehx:EMIHUDRAFT_460081"/>
<dbReference type="RefSeq" id="XP_005759118.1">
    <property type="nucleotide sequence ID" value="XM_005759061.1"/>
</dbReference>
<evidence type="ECO:0000313" key="3">
    <source>
        <dbReference type="Proteomes" id="UP000013827"/>
    </source>
</evidence>
<dbReference type="Proteomes" id="UP000013827">
    <property type="component" value="Unassembled WGS sequence"/>
</dbReference>
<feature type="region of interest" description="Disordered" evidence="1">
    <location>
        <begin position="289"/>
        <end position="346"/>
    </location>
</feature>
<feature type="compositionally biased region" description="Basic residues" evidence="1">
    <location>
        <begin position="154"/>
        <end position="169"/>
    </location>
</feature>
<feature type="compositionally biased region" description="Basic and acidic residues" evidence="1">
    <location>
        <begin position="315"/>
        <end position="325"/>
    </location>
</feature>
<feature type="region of interest" description="Disordered" evidence="1">
    <location>
        <begin position="379"/>
        <end position="415"/>
    </location>
</feature>
<dbReference type="AlphaFoldDB" id="A0A0D3I604"/>
<reference evidence="2" key="2">
    <citation type="submission" date="2024-10" db="UniProtKB">
        <authorList>
            <consortium name="EnsemblProtists"/>
        </authorList>
    </citation>
    <scope>IDENTIFICATION</scope>
</reference>
<feature type="compositionally biased region" description="Basic residues" evidence="1">
    <location>
        <begin position="124"/>
        <end position="139"/>
    </location>
</feature>
<sequence>PPPTLAPVSEAVHLRERGEQLLAPLSPTTGTRLRPVAHAGWLLRVRLRSRPHVDRAARSVGGVSEQLRSLAPDGVRRRRPPQPELLRALLPRSGHRRRRRRQRVVAEAHHVLVPHLSGAARFRRRVARRPQRVGRRQRSQRLVAQGRSADRHVRGARRQVRGGARHRRPLPPPHRQIDPGLARLFLLRHGGGRRALRDCLRLRLAAPLQRAAGRVRRARPGHAGRRLLRRRPLRDRRARCRRPAVDREVVGRVPRDGPHAVVLGCGARHERGRRVQVVSLARPVRGVLAGAVPPHPRRAGGRLGADAPRAGGRQPRRELARRVALPDRLPPRPAAGRHRHDRAPPLARDAHLLLRRPPARDRCARVGLRRHGVDRAQPQLADGRRRRVGVRRAAGLPRGRDHGGRARRQCGDGAD</sequence>
<dbReference type="GeneID" id="17252836"/>
<dbReference type="HOGENOM" id="CLU_032374_0_0_1"/>
<accession>A0A0D3I604</accession>
<dbReference type="OMA" id="DEEPRGH"/>
<keyword evidence="3" id="KW-1185">Reference proteome</keyword>
<organism evidence="2 3">
    <name type="scientific">Emiliania huxleyi (strain CCMP1516)</name>
    <dbReference type="NCBI Taxonomy" id="280463"/>
    <lineage>
        <taxon>Eukaryota</taxon>
        <taxon>Haptista</taxon>
        <taxon>Haptophyta</taxon>
        <taxon>Prymnesiophyceae</taxon>
        <taxon>Isochrysidales</taxon>
        <taxon>Noelaerhabdaceae</taxon>
        <taxon>Emiliania</taxon>
    </lineage>
</organism>
<proteinExistence type="predicted"/>
<evidence type="ECO:0000256" key="1">
    <source>
        <dbReference type="SAM" id="MobiDB-lite"/>
    </source>
</evidence>
<name>A0A0D3I604_EMIH1</name>
<feature type="region of interest" description="Disordered" evidence="1">
    <location>
        <begin position="124"/>
        <end position="176"/>
    </location>
</feature>
<dbReference type="PaxDb" id="2903-EOD06689"/>
<evidence type="ECO:0000313" key="2">
    <source>
        <dbReference type="EnsemblProtists" id="EOD06689"/>
    </source>
</evidence>
<dbReference type="EnsemblProtists" id="EOD06689">
    <property type="protein sequence ID" value="EOD06689"/>
    <property type="gene ID" value="EMIHUDRAFT_460081"/>
</dbReference>
<reference evidence="3" key="1">
    <citation type="journal article" date="2013" name="Nature">
        <title>Pan genome of the phytoplankton Emiliania underpins its global distribution.</title>
        <authorList>
            <person name="Read B.A."/>
            <person name="Kegel J."/>
            <person name="Klute M.J."/>
            <person name="Kuo A."/>
            <person name="Lefebvre S.C."/>
            <person name="Maumus F."/>
            <person name="Mayer C."/>
            <person name="Miller J."/>
            <person name="Monier A."/>
            <person name="Salamov A."/>
            <person name="Young J."/>
            <person name="Aguilar M."/>
            <person name="Claverie J.M."/>
            <person name="Frickenhaus S."/>
            <person name="Gonzalez K."/>
            <person name="Herman E.K."/>
            <person name="Lin Y.C."/>
            <person name="Napier J."/>
            <person name="Ogata H."/>
            <person name="Sarno A.F."/>
            <person name="Shmutz J."/>
            <person name="Schroeder D."/>
            <person name="de Vargas C."/>
            <person name="Verret F."/>
            <person name="von Dassow P."/>
            <person name="Valentin K."/>
            <person name="Van de Peer Y."/>
            <person name="Wheeler G."/>
            <person name="Dacks J.B."/>
            <person name="Delwiche C.F."/>
            <person name="Dyhrman S.T."/>
            <person name="Glockner G."/>
            <person name="John U."/>
            <person name="Richards T."/>
            <person name="Worden A.Z."/>
            <person name="Zhang X."/>
            <person name="Grigoriev I.V."/>
            <person name="Allen A.E."/>
            <person name="Bidle K."/>
            <person name="Borodovsky M."/>
            <person name="Bowler C."/>
            <person name="Brownlee C."/>
            <person name="Cock J.M."/>
            <person name="Elias M."/>
            <person name="Gladyshev V.N."/>
            <person name="Groth M."/>
            <person name="Guda C."/>
            <person name="Hadaegh A."/>
            <person name="Iglesias-Rodriguez M.D."/>
            <person name="Jenkins J."/>
            <person name="Jones B.M."/>
            <person name="Lawson T."/>
            <person name="Leese F."/>
            <person name="Lindquist E."/>
            <person name="Lobanov A."/>
            <person name="Lomsadze A."/>
            <person name="Malik S.B."/>
            <person name="Marsh M.E."/>
            <person name="Mackinder L."/>
            <person name="Mock T."/>
            <person name="Mueller-Roeber B."/>
            <person name="Pagarete A."/>
            <person name="Parker M."/>
            <person name="Probert I."/>
            <person name="Quesneville H."/>
            <person name="Raines C."/>
            <person name="Rensing S.A."/>
            <person name="Riano-Pachon D.M."/>
            <person name="Richier S."/>
            <person name="Rokitta S."/>
            <person name="Shiraiwa Y."/>
            <person name="Soanes D.M."/>
            <person name="van der Giezen M."/>
            <person name="Wahlund T.M."/>
            <person name="Williams B."/>
            <person name="Wilson W."/>
            <person name="Wolfe G."/>
            <person name="Wurch L.L."/>
        </authorList>
    </citation>
    <scope>NUCLEOTIDE SEQUENCE</scope>
</reference>
<protein>
    <submittedName>
        <fullName evidence="2">Uncharacterized protein</fullName>
    </submittedName>
</protein>